<gene>
    <name evidence="1" type="ORF">PYW08_009012</name>
</gene>
<proteinExistence type="predicted"/>
<name>A0ACC2Q7B9_9NEOP</name>
<sequence>MCKLVKAYKDHDCLWDVTNEDYKNKEVRENAYYEICTKLNIPGLTVTDIPQKIKNFRTSYGTELRKIENSIRAGGKVYEPKLAWFSIAQEIFSNDSTSQLDGDQNVDAESELESNDTKTNEGNTQTTINTKISPQTTPENSEPQKRYEEDEFDVYGKYIAMCLRAMPTETSIVARMELQQTLANIQLKALKPRKSVEMPDQSGPSTSKMVEDPLHDPLDNIMVDVSLTQVKVEVDDD</sequence>
<organism evidence="1 2">
    <name type="scientific">Mythimna loreyi</name>
    <dbReference type="NCBI Taxonomy" id="667449"/>
    <lineage>
        <taxon>Eukaryota</taxon>
        <taxon>Metazoa</taxon>
        <taxon>Ecdysozoa</taxon>
        <taxon>Arthropoda</taxon>
        <taxon>Hexapoda</taxon>
        <taxon>Insecta</taxon>
        <taxon>Pterygota</taxon>
        <taxon>Neoptera</taxon>
        <taxon>Endopterygota</taxon>
        <taxon>Lepidoptera</taxon>
        <taxon>Glossata</taxon>
        <taxon>Ditrysia</taxon>
        <taxon>Noctuoidea</taxon>
        <taxon>Noctuidae</taxon>
        <taxon>Noctuinae</taxon>
        <taxon>Hadenini</taxon>
        <taxon>Mythimna</taxon>
    </lineage>
</organism>
<reference evidence="1" key="1">
    <citation type="submission" date="2023-03" db="EMBL/GenBank/DDBJ databases">
        <title>Chromosome-level genomes of two armyworms, Mythimna separata and Mythimna loreyi, provide insights into the biosynthesis and reception of sex pheromones.</title>
        <authorList>
            <person name="Zhao H."/>
        </authorList>
    </citation>
    <scope>NUCLEOTIDE SEQUENCE</scope>
    <source>
        <strain evidence="1">BeijingLab</strain>
    </source>
</reference>
<protein>
    <submittedName>
        <fullName evidence="1">Uncharacterized protein</fullName>
    </submittedName>
</protein>
<dbReference type="Proteomes" id="UP001231649">
    <property type="component" value="Chromosome 23"/>
</dbReference>
<keyword evidence="2" id="KW-1185">Reference proteome</keyword>
<comment type="caution">
    <text evidence="1">The sequence shown here is derived from an EMBL/GenBank/DDBJ whole genome shotgun (WGS) entry which is preliminary data.</text>
</comment>
<dbReference type="EMBL" id="CM056799">
    <property type="protein sequence ID" value="KAJ8710497.1"/>
    <property type="molecule type" value="Genomic_DNA"/>
</dbReference>
<evidence type="ECO:0000313" key="2">
    <source>
        <dbReference type="Proteomes" id="UP001231649"/>
    </source>
</evidence>
<evidence type="ECO:0000313" key="1">
    <source>
        <dbReference type="EMBL" id="KAJ8710497.1"/>
    </source>
</evidence>
<accession>A0ACC2Q7B9</accession>